<dbReference type="Pfam" id="PF01487">
    <property type="entry name" value="DHquinase_I"/>
    <property type="match status" value="1"/>
</dbReference>
<dbReference type="PANTHER" id="PTHR21089:SF1">
    <property type="entry name" value="BIFUNCTIONAL 3-DEHYDROQUINATE DEHYDRATASE_SHIKIMATE DEHYDROGENASE, CHLOROPLASTIC"/>
    <property type="match status" value="1"/>
</dbReference>
<sequence length="899" mass="99863">MQTATTQISTSQFLQNSPKAQSISSDDEPRKRKAGSWDDPGSRNNSNPTTSNMIVKRRRTDISTPGAPALSTANSPVQRQVRNFERGASIAFIGPRGNGKSSLAVIAATALRREVVDADHYFTQATGMTPSAFRRAHGIEEHRLRQVEVLREMLSRYERDCVIACGPHFVVGKGRELLQNFSRSHAVICVGREDDMIRKCLDLKDQERLLDVIQEMHAIHHQVSNFEYYNLAERWGSEAQSLSEDELHNILPDRVFRRKSFQTLQNTKKDLLCFLNAALGLNSSEGLFHTLHPLEPEIRPNTMALSIPIDLIESPSVSLNDFECGLDAVEIVVELTLPGLNASIIPTTCESLGRSMAVIRRRLAVPIICHFSLDCIEDTQFTPDVIKEYFALLHLGLRFAPEFLTVDLRSPDEDIQSLILSRGRAKIVGNFYDRDAHHGFWSGAKPENIYRRATEVGCHVIRLYRSTQSRSDNFSCLAFMSRMNSNPGGIPVVAYNVGTLGSISCALNASMTPVTHPLLLASKTLERAKAAPSTAPTITTQEIQQILYATRTLNALSFYVFGADVEYSLSPAVHKAGFQACWMPHRYDIRQCKSLEDVRALIQDDYFGGASISMPFKREILSTVDSLSPSAREIGAVNTLLPIRHQDSQQSLGHPFSKSQRNRAGPLTALHGANTDWMGIYACISRYISPANAPSPRTTSLVIGAGGIARAAIYAMARLGVSNIFILNRTLENAETLAKHYNSKSESNHDSRGSMVSSSGTSTAVRPVIHILKSREDVWPKEYSYPSIVVYTIPTRQSGKSGHRNLRVPEHWLQNDTGGLLVDVSYHDFEPATAHQTQETERRGWVTIDPIEIFFEQGAAQFELFTGTPAPRSVMWDSCLRQYSQDVLKHVGAKQNATG</sequence>
<dbReference type="Pfam" id="PF01488">
    <property type="entry name" value="Shikimate_DH"/>
    <property type="match status" value="1"/>
</dbReference>
<evidence type="ECO:0000313" key="8">
    <source>
        <dbReference type="Proteomes" id="UP000027920"/>
    </source>
</evidence>
<dbReference type="CDD" id="cd00502">
    <property type="entry name" value="DHQase_I"/>
    <property type="match status" value="1"/>
</dbReference>
<dbReference type="SUPFAM" id="SSF53223">
    <property type="entry name" value="Aminoacid dehydrogenase-like, N-terminal domain"/>
    <property type="match status" value="1"/>
</dbReference>
<comment type="similarity">
    <text evidence="1">In the 2nd section; belongs to the type-I 3-dehydroquinase family.</text>
</comment>
<dbReference type="HOGENOM" id="CLU_008871_0_1_1"/>
<dbReference type="GO" id="GO:0009423">
    <property type="term" value="P:chorismate biosynthetic process"/>
    <property type="evidence" value="ECO:0007669"/>
    <property type="project" value="TreeGrafter"/>
</dbReference>
<feature type="domain" description="Shikimate dehydrogenase substrate binding N-terminal" evidence="5">
    <location>
        <begin position="560"/>
        <end position="640"/>
    </location>
</feature>
<dbReference type="EMBL" id="AMGV01000004">
    <property type="protein sequence ID" value="KEF58266.1"/>
    <property type="molecule type" value="Genomic_DNA"/>
</dbReference>
<evidence type="ECO:0000256" key="3">
    <source>
        <dbReference type="SAM" id="MobiDB-lite"/>
    </source>
</evidence>
<feature type="compositionally biased region" description="Polar residues" evidence="3">
    <location>
        <begin position="42"/>
        <end position="53"/>
    </location>
</feature>
<dbReference type="VEuPathDB" id="FungiDB:A1O9_06192"/>
<evidence type="ECO:0000313" key="7">
    <source>
        <dbReference type="EMBL" id="KEF58266.1"/>
    </source>
</evidence>
<comment type="caution">
    <text evidence="7">The sequence shown here is derived from an EMBL/GenBank/DDBJ whole genome shotgun (WGS) entry which is preliminary data.</text>
</comment>
<dbReference type="InterPro" id="IPR022893">
    <property type="entry name" value="Shikimate_DH_fam"/>
</dbReference>
<dbReference type="GeneID" id="25281109"/>
<dbReference type="SUPFAM" id="SSF51569">
    <property type="entry name" value="Aldolase"/>
    <property type="match status" value="1"/>
</dbReference>
<dbReference type="SUPFAM" id="SSF51735">
    <property type="entry name" value="NAD(P)-binding Rossmann-fold domains"/>
    <property type="match status" value="1"/>
</dbReference>
<dbReference type="InterPro" id="IPR046346">
    <property type="entry name" value="Aminoacid_DH-like_N_sf"/>
</dbReference>
<dbReference type="PANTHER" id="PTHR21089">
    <property type="entry name" value="SHIKIMATE DEHYDROGENASE"/>
    <property type="match status" value="1"/>
</dbReference>
<dbReference type="Pfam" id="PF18317">
    <property type="entry name" value="SDH_C"/>
    <property type="match status" value="1"/>
</dbReference>
<evidence type="ECO:0000259" key="6">
    <source>
        <dbReference type="Pfam" id="PF18317"/>
    </source>
</evidence>
<dbReference type="OrthoDB" id="4415835at2759"/>
<dbReference type="RefSeq" id="XP_013260856.1">
    <property type="nucleotide sequence ID" value="XM_013405402.1"/>
</dbReference>
<dbReference type="Gene3D" id="3.20.20.70">
    <property type="entry name" value="Aldolase class I"/>
    <property type="match status" value="1"/>
</dbReference>
<dbReference type="Gene3D" id="3.40.50.300">
    <property type="entry name" value="P-loop containing nucleotide triphosphate hydrolases"/>
    <property type="match status" value="1"/>
</dbReference>
<accession>A0A072PEM2</accession>
<evidence type="ECO:0000259" key="4">
    <source>
        <dbReference type="Pfam" id="PF01488"/>
    </source>
</evidence>
<proteinExistence type="inferred from homology"/>
<gene>
    <name evidence="7" type="ORF">A1O9_06192</name>
</gene>
<dbReference type="Proteomes" id="UP000027920">
    <property type="component" value="Unassembled WGS sequence"/>
</dbReference>
<dbReference type="Pfam" id="PF01202">
    <property type="entry name" value="SKI"/>
    <property type="match status" value="1"/>
</dbReference>
<dbReference type="InterPro" id="IPR013708">
    <property type="entry name" value="Shikimate_DH-bd_N"/>
</dbReference>
<dbReference type="InterPro" id="IPR027417">
    <property type="entry name" value="P-loop_NTPase"/>
</dbReference>
<protein>
    <submittedName>
        <fullName evidence="7">Uncharacterized protein</fullName>
    </submittedName>
</protein>
<dbReference type="GO" id="GO:0003855">
    <property type="term" value="F:3-dehydroquinate dehydratase activity"/>
    <property type="evidence" value="ECO:0007669"/>
    <property type="project" value="InterPro"/>
</dbReference>
<dbReference type="GO" id="GO:0019632">
    <property type="term" value="P:shikimate metabolic process"/>
    <property type="evidence" value="ECO:0007669"/>
    <property type="project" value="TreeGrafter"/>
</dbReference>
<evidence type="ECO:0000259" key="5">
    <source>
        <dbReference type="Pfam" id="PF08501"/>
    </source>
</evidence>
<evidence type="ECO:0000256" key="2">
    <source>
        <dbReference type="ARBA" id="ARBA00009349"/>
    </source>
</evidence>
<keyword evidence="8" id="KW-1185">Reference proteome</keyword>
<dbReference type="InterPro" id="IPR001381">
    <property type="entry name" value="DHquinase_I"/>
</dbReference>
<dbReference type="STRING" id="1182545.A0A072PEM2"/>
<organism evidence="7 8">
    <name type="scientific">Exophiala aquamarina CBS 119918</name>
    <dbReference type="NCBI Taxonomy" id="1182545"/>
    <lineage>
        <taxon>Eukaryota</taxon>
        <taxon>Fungi</taxon>
        <taxon>Dikarya</taxon>
        <taxon>Ascomycota</taxon>
        <taxon>Pezizomycotina</taxon>
        <taxon>Eurotiomycetes</taxon>
        <taxon>Chaetothyriomycetidae</taxon>
        <taxon>Chaetothyriales</taxon>
        <taxon>Herpotrichiellaceae</taxon>
        <taxon>Exophiala</taxon>
    </lineage>
</organism>
<dbReference type="InterPro" id="IPR031322">
    <property type="entry name" value="Shikimate/glucono_kinase"/>
</dbReference>
<dbReference type="GO" id="GO:0004764">
    <property type="term" value="F:shikimate 3-dehydrogenase (NADP+) activity"/>
    <property type="evidence" value="ECO:0007669"/>
    <property type="project" value="InterPro"/>
</dbReference>
<comment type="similarity">
    <text evidence="2">In the N-terminal section; belongs to the shikimate kinase family.</text>
</comment>
<dbReference type="CDD" id="cd01065">
    <property type="entry name" value="NAD_bind_Shikimate_DH"/>
    <property type="match status" value="1"/>
</dbReference>
<dbReference type="Gene3D" id="3.40.50.720">
    <property type="entry name" value="NAD(P)-binding Rossmann-like Domain"/>
    <property type="match status" value="1"/>
</dbReference>
<dbReference type="AlphaFoldDB" id="A0A072PEM2"/>
<dbReference type="Gene3D" id="3.40.50.10860">
    <property type="entry name" value="Leucine Dehydrogenase, chain A, domain 1"/>
    <property type="match status" value="1"/>
</dbReference>
<dbReference type="SUPFAM" id="SSF52540">
    <property type="entry name" value="P-loop containing nucleoside triphosphate hydrolases"/>
    <property type="match status" value="1"/>
</dbReference>
<name>A0A072PEM2_9EURO</name>
<feature type="compositionally biased region" description="Polar residues" evidence="3">
    <location>
        <begin position="1"/>
        <end position="24"/>
    </location>
</feature>
<dbReference type="InterPro" id="IPR041121">
    <property type="entry name" value="SDH_C"/>
</dbReference>
<evidence type="ECO:0000256" key="1">
    <source>
        <dbReference type="ARBA" id="ARBA00006477"/>
    </source>
</evidence>
<dbReference type="Pfam" id="PF08501">
    <property type="entry name" value="Shikimate_dh_N"/>
    <property type="match status" value="1"/>
</dbReference>
<reference evidence="7 8" key="1">
    <citation type="submission" date="2013-03" db="EMBL/GenBank/DDBJ databases">
        <title>The Genome Sequence of Exophiala aquamarina CBS 119918.</title>
        <authorList>
            <consortium name="The Broad Institute Genomics Platform"/>
            <person name="Cuomo C."/>
            <person name="de Hoog S."/>
            <person name="Gorbushina A."/>
            <person name="Walker B."/>
            <person name="Young S.K."/>
            <person name="Zeng Q."/>
            <person name="Gargeya S."/>
            <person name="Fitzgerald M."/>
            <person name="Haas B."/>
            <person name="Abouelleil A."/>
            <person name="Allen A.W."/>
            <person name="Alvarado L."/>
            <person name="Arachchi H.M."/>
            <person name="Berlin A.M."/>
            <person name="Chapman S.B."/>
            <person name="Gainer-Dewar J."/>
            <person name="Goldberg J."/>
            <person name="Griggs A."/>
            <person name="Gujja S."/>
            <person name="Hansen M."/>
            <person name="Howarth C."/>
            <person name="Imamovic A."/>
            <person name="Ireland A."/>
            <person name="Larimer J."/>
            <person name="McCowan C."/>
            <person name="Murphy C."/>
            <person name="Pearson M."/>
            <person name="Poon T.W."/>
            <person name="Priest M."/>
            <person name="Roberts A."/>
            <person name="Saif S."/>
            <person name="Shea T."/>
            <person name="Sisk P."/>
            <person name="Sykes S."/>
            <person name="Wortman J."/>
            <person name="Nusbaum C."/>
            <person name="Birren B."/>
        </authorList>
    </citation>
    <scope>NUCLEOTIDE SEQUENCE [LARGE SCALE GENOMIC DNA]</scope>
    <source>
        <strain evidence="7 8">CBS 119918</strain>
    </source>
</reference>
<dbReference type="InterPro" id="IPR036291">
    <property type="entry name" value="NAD(P)-bd_dom_sf"/>
</dbReference>
<dbReference type="InterPro" id="IPR013785">
    <property type="entry name" value="Aldolase_TIM"/>
</dbReference>
<dbReference type="InterPro" id="IPR006151">
    <property type="entry name" value="Shikm_DH/Glu-tRNA_Rdtase"/>
</dbReference>
<feature type="domain" description="Quinate/shikimate 5-dehydrogenase/glutamyl-tRNA reductase" evidence="4">
    <location>
        <begin position="699"/>
        <end position="744"/>
    </location>
</feature>
<feature type="region of interest" description="Disordered" evidence="3">
    <location>
        <begin position="1"/>
        <end position="76"/>
    </location>
</feature>
<feature type="domain" description="SDH C-terminal" evidence="6">
    <location>
        <begin position="852"/>
        <end position="878"/>
    </location>
</feature>